<dbReference type="InterPro" id="IPR046345">
    <property type="entry name" value="TraB_PrgY-like"/>
</dbReference>
<dbReference type="GO" id="GO:0005741">
    <property type="term" value="C:mitochondrial outer membrane"/>
    <property type="evidence" value="ECO:0007669"/>
    <property type="project" value="TreeGrafter"/>
</dbReference>
<dbReference type="Proteomes" id="UP000541444">
    <property type="component" value="Unassembled WGS sequence"/>
</dbReference>
<dbReference type="OrthoDB" id="244158at2759"/>
<dbReference type="InterPro" id="IPR002816">
    <property type="entry name" value="TraB/PrgY/GumN_fam"/>
</dbReference>
<comment type="caution">
    <text evidence="1">The sequence shown here is derived from an EMBL/GenBank/DDBJ whole genome shotgun (WGS) entry which is preliminary data.</text>
</comment>
<protein>
    <submittedName>
        <fullName evidence="1">Uncharacterized protein</fullName>
    </submittedName>
</protein>
<evidence type="ECO:0000313" key="1">
    <source>
        <dbReference type="EMBL" id="KAF6164206.1"/>
    </source>
</evidence>
<organism evidence="1 2">
    <name type="scientific">Kingdonia uniflora</name>
    <dbReference type="NCBI Taxonomy" id="39325"/>
    <lineage>
        <taxon>Eukaryota</taxon>
        <taxon>Viridiplantae</taxon>
        <taxon>Streptophyta</taxon>
        <taxon>Embryophyta</taxon>
        <taxon>Tracheophyta</taxon>
        <taxon>Spermatophyta</taxon>
        <taxon>Magnoliopsida</taxon>
        <taxon>Ranunculales</taxon>
        <taxon>Circaeasteraceae</taxon>
        <taxon>Kingdonia</taxon>
    </lineage>
</organism>
<accession>A0A7J7NAM0</accession>
<gene>
    <name evidence="1" type="ORF">GIB67_010176</name>
</gene>
<dbReference type="Pfam" id="PF01963">
    <property type="entry name" value="TraB_PrgY_gumN"/>
    <property type="match status" value="1"/>
</dbReference>
<sequence length="238" mass="25959">MSDVDMLNFVIQEMGKAFPTLKETLLYERDMYMSSTLLRVAREHNSVVVVVGKGQLQGIKKQPVEASDHYAIGLKIMNQLVSKINQELTLSLSLKCMSFNFVGTSLDESSKIFGIIQLHFDFPTIYIMFSGGIGVLSIAKQAVSRMTAKDGAAAVREGVVEELAEGHGDIGTKELMHMSEEETKEYVARSCQPPILDCQVSSVTPGLPPATNLPLSGTELSPSAYIQVTTNDDSPILI</sequence>
<name>A0A7J7NAM0_9MAGN</name>
<keyword evidence="2" id="KW-1185">Reference proteome</keyword>
<reference evidence="1 2" key="1">
    <citation type="journal article" date="2020" name="IScience">
        <title>Genome Sequencing of the Endangered Kingdonia uniflora (Circaeasteraceae, Ranunculales) Reveals Potential Mechanisms of Evolutionary Specialization.</title>
        <authorList>
            <person name="Sun Y."/>
            <person name="Deng T."/>
            <person name="Zhang A."/>
            <person name="Moore M.J."/>
            <person name="Landis J.B."/>
            <person name="Lin N."/>
            <person name="Zhang H."/>
            <person name="Zhang X."/>
            <person name="Huang J."/>
            <person name="Zhang X."/>
            <person name="Sun H."/>
            <person name="Wang H."/>
        </authorList>
    </citation>
    <scope>NUCLEOTIDE SEQUENCE [LARGE SCALE GENOMIC DNA]</scope>
    <source>
        <strain evidence="1">TB1705</strain>
        <tissue evidence="1">Leaf</tissue>
    </source>
</reference>
<dbReference type="AlphaFoldDB" id="A0A7J7NAM0"/>
<proteinExistence type="predicted"/>
<dbReference type="EMBL" id="JACGCM010000938">
    <property type="protein sequence ID" value="KAF6164206.1"/>
    <property type="molecule type" value="Genomic_DNA"/>
</dbReference>
<dbReference type="PANTHER" id="PTHR21530">
    <property type="entry name" value="PHEROMONE SHUTDOWN PROTEIN"/>
    <property type="match status" value="1"/>
</dbReference>
<dbReference type="PANTHER" id="PTHR21530:SF7">
    <property type="entry name" value="TRAB DOMAIN-CONTAINING PROTEIN"/>
    <property type="match status" value="1"/>
</dbReference>
<evidence type="ECO:0000313" key="2">
    <source>
        <dbReference type="Proteomes" id="UP000541444"/>
    </source>
</evidence>
<feature type="non-terminal residue" evidence="1">
    <location>
        <position position="1"/>
    </location>
</feature>